<dbReference type="EMBL" id="ML119061">
    <property type="protein sequence ID" value="ROT35573.1"/>
    <property type="molecule type" value="Genomic_DNA"/>
</dbReference>
<dbReference type="GeneID" id="39584074"/>
<keyword evidence="2" id="KW-1185">Reference proteome</keyword>
<dbReference type="Proteomes" id="UP000272025">
    <property type="component" value="Unassembled WGS sequence"/>
</dbReference>
<evidence type="ECO:0000313" key="2">
    <source>
        <dbReference type="Proteomes" id="UP000272025"/>
    </source>
</evidence>
<protein>
    <submittedName>
        <fullName evidence="1">Uncharacterized protein</fullName>
    </submittedName>
</protein>
<name>A0A3N2PM30_SODAK</name>
<gene>
    <name evidence="1" type="ORF">SODALDRAFT_70022</name>
</gene>
<organism evidence="1 2">
    <name type="scientific">Sodiomyces alkalinus (strain CBS 110278 / VKM F-3762 / F11)</name>
    <name type="common">Alkaliphilic filamentous fungus</name>
    <dbReference type="NCBI Taxonomy" id="1314773"/>
    <lineage>
        <taxon>Eukaryota</taxon>
        <taxon>Fungi</taxon>
        <taxon>Dikarya</taxon>
        <taxon>Ascomycota</taxon>
        <taxon>Pezizomycotina</taxon>
        <taxon>Sordariomycetes</taxon>
        <taxon>Hypocreomycetidae</taxon>
        <taxon>Glomerellales</taxon>
        <taxon>Plectosphaerellaceae</taxon>
        <taxon>Sodiomyces</taxon>
    </lineage>
</organism>
<evidence type="ECO:0000313" key="1">
    <source>
        <dbReference type="EMBL" id="ROT35573.1"/>
    </source>
</evidence>
<accession>A0A3N2PM30</accession>
<reference evidence="1 2" key="1">
    <citation type="journal article" date="2018" name="Mol. Ecol.">
        <title>The obligate alkalophilic soda-lake fungus Sodiomyces alkalinus has shifted to a protein diet.</title>
        <authorList>
            <person name="Grum-Grzhimaylo A.A."/>
            <person name="Falkoski D.L."/>
            <person name="van den Heuvel J."/>
            <person name="Valero-Jimenez C.A."/>
            <person name="Min B."/>
            <person name="Choi I.G."/>
            <person name="Lipzen A."/>
            <person name="Daum C.G."/>
            <person name="Aanen D.K."/>
            <person name="Tsang A."/>
            <person name="Henrissat B."/>
            <person name="Bilanenko E.N."/>
            <person name="de Vries R.P."/>
            <person name="van Kan J.A.L."/>
            <person name="Grigoriev I.V."/>
            <person name="Debets A.J.M."/>
        </authorList>
    </citation>
    <scope>NUCLEOTIDE SEQUENCE [LARGE SCALE GENOMIC DNA]</scope>
    <source>
        <strain evidence="1 2">F11</strain>
    </source>
</reference>
<proteinExistence type="predicted"/>
<dbReference type="AlphaFoldDB" id="A0A3N2PM30"/>
<dbReference type="RefSeq" id="XP_028463379.1">
    <property type="nucleotide sequence ID" value="XM_028615597.1"/>
</dbReference>
<sequence length="75" mass="8228">MVLLKNSTLSLFAAQKRSRRDASLPVLLRRRKEAYIVIVAMPTGLVLSSCGPNCLQTSAFSLSYCPSEPINACRL</sequence>